<organism evidence="1">
    <name type="scientific">marine sediment metagenome</name>
    <dbReference type="NCBI Taxonomy" id="412755"/>
    <lineage>
        <taxon>unclassified sequences</taxon>
        <taxon>metagenomes</taxon>
        <taxon>ecological metagenomes</taxon>
    </lineage>
</organism>
<gene>
    <name evidence="1" type="ORF">S01H1_12203</name>
</gene>
<name>X0T936_9ZZZZ</name>
<comment type="caution">
    <text evidence="1">The sequence shown here is derived from an EMBL/GenBank/DDBJ whole genome shotgun (WGS) entry which is preliminary data.</text>
</comment>
<dbReference type="EMBL" id="BARS01006247">
    <property type="protein sequence ID" value="GAF84707.1"/>
    <property type="molecule type" value="Genomic_DNA"/>
</dbReference>
<accession>X0T936</accession>
<proteinExistence type="predicted"/>
<reference evidence="1" key="1">
    <citation type="journal article" date="2014" name="Front. Microbiol.">
        <title>High frequency of phylogenetically diverse reductive dehalogenase-homologous genes in deep subseafloor sedimentary metagenomes.</title>
        <authorList>
            <person name="Kawai M."/>
            <person name="Futagami T."/>
            <person name="Toyoda A."/>
            <person name="Takaki Y."/>
            <person name="Nishi S."/>
            <person name="Hori S."/>
            <person name="Arai W."/>
            <person name="Tsubouchi T."/>
            <person name="Morono Y."/>
            <person name="Uchiyama I."/>
            <person name="Ito T."/>
            <person name="Fujiyama A."/>
            <person name="Inagaki F."/>
            <person name="Takami H."/>
        </authorList>
    </citation>
    <scope>NUCLEOTIDE SEQUENCE</scope>
    <source>
        <strain evidence="1">Expedition CK06-06</strain>
    </source>
</reference>
<evidence type="ECO:0000313" key="1">
    <source>
        <dbReference type="EMBL" id="GAF84707.1"/>
    </source>
</evidence>
<sequence length="127" mass="14765">MSYEQQTDVSTIVIETCCNCGIRFGLPKEFQDRLRDKGEDFYCPNGHVLHYSDTIQNKLAEAKRRAEYLEAGLEAQCDETAKEKRRRVALRGVITRTKNRISNGVCPCCKRQFKNLHNHMKTKHPNY</sequence>
<dbReference type="AlphaFoldDB" id="X0T936"/>
<protein>
    <submittedName>
        <fullName evidence="1">Uncharacterized protein</fullName>
    </submittedName>
</protein>